<evidence type="ECO:0000313" key="2">
    <source>
        <dbReference type="Proteomes" id="UP000682802"/>
    </source>
</evidence>
<dbReference type="RefSeq" id="WP_158630996.1">
    <property type="nucleotide sequence ID" value="NZ_CP076128.1"/>
</dbReference>
<dbReference type="Proteomes" id="UP000682802">
    <property type="component" value="Chromosome 1"/>
</dbReference>
<reference evidence="1 2" key="1">
    <citation type="submission" date="2021-05" db="EMBL/GenBank/DDBJ databases">
        <title>Comparative genomic studies on the polysaccharide-degrading batcterial strains of the Flammeovirga genus.</title>
        <authorList>
            <person name="Zewei F."/>
            <person name="Zheng Z."/>
            <person name="Yu L."/>
            <person name="Ruyue G."/>
            <person name="Yanhong M."/>
            <person name="Yuanyuan C."/>
            <person name="Jingyan G."/>
            <person name="Wenjun H."/>
        </authorList>
    </citation>
    <scope>NUCLEOTIDE SEQUENCE [LARGE SCALE GENOMIC DNA]</scope>
    <source>
        <strain evidence="1 2">YS10</strain>
    </source>
</reference>
<proteinExistence type="predicted"/>
<sequence>MKLLSTILLCILFISCSEKKEVSMYGASFDIENAVASKTIITQLASRDTIAIKVKGQIDGVCQKKGCWLTMPMEDGTELFVKFKDYKFFVPMDSEGKDVILEGVAKKEVIDVATLKHYAEDAGKTPEEVAKITNPEVKYTFMANGVAVVEQL</sequence>
<dbReference type="InterPro" id="IPR032577">
    <property type="entry name" value="DUF4920"/>
</dbReference>
<dbReference type="Pfam" id="PF16267">
    <property type="entry name" value="DUF4920"/>
    <property type="match status" value="1"/>
</dbReference>
<organism evidence="1 2">
    <name type="scientific">Flammeovirga kamogawensis</name>
    <dbReference type="NCBI Taxonomy" id="373891"/>
    <lineage>
        <taxon>Bacteria</taxon>
        <taxon>Pseudomonadati</taxon>
        <taxon>Bacteroidota</taxon>
        <taxon>Cytophagia</taxon>
        <taxon>Cytophagales</taxon>
        <taxon>Flammeovirgaceae</taxon>
        <taxon>Flammeovirga</taxon>
    </lineage>
</organism>
<accession>A0ABX8GZL5</accession>
<evidence type="ECO:0000313" key="1">
    <source>
        <dbReference type="EMBL" id="QWG08853.1"/>
    </source>
</evidence>
<dbReference type="EMBL" id="CP076128">
    <property type="protein sequence ID" value="QWG08853.1"/>
    <property type="molecule type" value="Genomic_DNA"/>
</dbReference>
<gene>
    <name evidence="1" type="ORF">KM029_07900</name>
</gene>
<name>A0ABX8GZL5_9BACT</name>
<dbReference type="PROSITE" id="PS51257">
    <property type="entry name" value="PROKAR_LIPOPROTEIN"/>
    <property type="match status" value="1"/>
</dbReference>
<protein>
    <submittedName>
        <fullName evidence="1">DUF4920 domain-containing protein</fullName>
    </submittedName>
</protein>
<keyword evidence="2" id="KW-1185">Reference proteome</keyword>